<organism evidence="1 2">
    <name type="scientific">Paraburkholderia steynii</name>
    <dbReference type="NCBI Taxonomy" id="1245441"/>
    <lineage>
        <taxon>Bacteria</taxon>
        <taxon>Pseudomonadati</taxon>
        <taxon>Pseudomonadota</taxon>
        <taxon>Betaproteobacteria</taxon>
        <taxon>Burkholderiales</taxon>
        <taxon>Burkholderiaceae</taxon>
        <taxon>Paraburkholderia</taxon>
    </lineage>
</organism>
<keyword evidence="2" id="KW-1185">Reference proteome</keyword>
<name>A0A4R0XN17_9BURK</name>
<proteinExistence type="predicted"/>
<reference evidence="1 2" key="1">
    <citation type="submission" date="2017-02" db="EMBL/GenBank/DDBJ databases">
        <title>Paraburkholderia sophoroidis sp. nov. and Paraburkholderia steynii sp. nov. rhizobial symbionts of the fynbos legume Hypocalyptus sophoroides.</title>
        <authorList>
            <person name="Steenkamp E.T."/>
            <person name="Beukes C.W."/>
            <person name="Van Zyl E."/>
            <person name="Avontuur J."/>
            <person name="Chan W.Y."/>
            <person name="Hassen A."/>
            <person name="Palmer M."/>
            <person name="Mthombeni L."/>
            <person name="Phalane F."/>
            <person name="Sereme K."/>
            <person name="Venter S.N."/>
        </authorList>
    </citation>
    <scope>NUCLEOTIDE SEQUENCE [LARGE SCALE GENOMIC DNA]</scope>
    <source>
        <strain evidence="1 2">HC1.1ba</strain>
    </source>
</reference>
<evidence type="ECO:0000313" key="2">
    <source>
        <dbReference type="Proteomes" id="UP000294200"/>
    </source>
</evidence>
<accession>A0A4R0XN17</accession>
<evidence type="ECO:0000313" key="1">
    <source>
        <dbReference type="EMBL" id="TCG08897.1"/>
    </source>
</evidence>
<protein>
    <submittedName>
        <fullName evidence="1">Uncharacterized protein</fullName>
    </submittedName>
</protein>
<dbReference type="Proteomes" id="UP000294200">
    <property type="component" value="Unassembled WGS sequence"/>
</dbReference>
<sequence>MRTNARPFLPTRQKLPLSQRRELLLCSTSLNSLSASDVPLFGRRFTSAMRGMSTRDVRAARVGNGACSNT</sequence>
<dbReference type="AlphaFoldDB" id="A0A4R0XN17"/>
<gene>
    <name evidence="1" type="ORF">BZM27_09050</name>
</gene>
<dbReference type="EMBL" id="MWML01000023">
    <property type="protein sequence ID" value="TCG08897.1"/>
    <property type="molecule type" value="Genomic_DNA"/>
</dbReference>
<comment type="caution">
    <text evidence="1">The sequence shown here is derived from an EMBL/GenBank/DDBJ whole genome shotgun (WGS) entry which is preliminary data.</text>
</comment>